<dbReference type="GO" id="GO:0005886">
    <property type="term" value="C:plasma membrane"/>
    <property type="evidence" value="ECO:0007669"/>
    <property type="project" value="UniProtKB-SubCell"/>
</dbReference>
<dbReference type="PROSITE" id="PS51379">
    <property type="entry name" value="4FE4S_FER_2"/>
    <property type="match status" value="2"/>
</dbReference>
<evidence type="ECO:0000256" key="7">
    <source>
        <dbReference type="SAM" id="Phobius"/>
    </source>
</evidence>
<evidence type="ECO:0000256" key="2">
    <source>
        <dbReference type="ARBA" id="ARBA00022475"/>
    </source>
</evidence>
<feature type="transmembrane region" description="Helical" evidence="7">
    <location>
        <begin position="295"/>
        <end position="314"/>
    </location>
</feature>
<dbReference type="Gene3D" id="3.30.70.20">
    <property type="match status" value="1"/>
</dbReference>
<name>A0A4R5VQ00_9BACI</name>
<feature type="transmembrane region" description="Helical" evidence="7">
    <location>
        <begin position="138"/>
        <end position="159"/>
    </location>
</feature>
<evidence type="ECO:0000256" key="6">
    <source>
        <dbReference type="ARBA" id="ARBA00023136"/>
    </source>
</evidence>
<evidence type="ECO:0000256" key="1">
    <source>
        <dbReference type="ARBA" id="ARBA00004236"/>
    </source>
</evidence>
<feature type="transmembrane region" description="Helical" evidence="7">
    <location>
        <begin position="182"/>
        <end position="203"/>
    </location>
</feature>
<evidence type="ECO:0000259" key="8">
    <source>
        <dbReference type="PROSITE" id="PS51379"/>
    </source>
</evidence>
<accession>A0A4R5VQ00</accession>
<keyword evidence="4" id="KW-0408">Iron</keyword>
<gene>
    <name evidence="9" type="ORF">E2K98_17340</name>
</gene>
<feature type="transmembrane region" description="Helical" evidence="7">
    <location>
        <begin position="84"/>
        <end position="102"/>
    </location>
</feature>
<dbReference type="GO" id="GO:0046872">
    <property type="term" value="F:metal ion binding"/>
    <property type="evidence" value="ECO:0007669"/>
    <property type="project" value="UniProtKB-KW"/>
</dbReference>
<evidence type="ECO:0000256" key="5">
    <source>
        <dbReference type="ARBA" id="ARBA00023014"/>
    </source>
</evidence>
<keyword evidence="7" id="KW-1133">Transmembrane helix</keyword>
<proteinExistence type="predicted"/>
<dbReference type="InterPro" id="IPR017900">
    <property type="entry name" value="4Fe4S_Fe_S_CS"/>
</dbReference>
<dbReference type="AlphaFoldDB" id="A0A4R5VQ00"/>
<dbReference type="InterPro" id="IPR052378">
    <property type="entry name" value="NosR_regulator"/>
</dbReference>
<keyword evidence="3" id="KW-0479">Metal-binding</keyword>
<reference evidence="9 10" key="1">
    <citation type="submission" date="2019-03" db="EMBL/GenBank/DDBJ databases">
        <title>Bacillus niacini sp. nov. a Nicotinate-Metabolizing Mesophile Isolated from Soil.</title>
        <authorList>
            <person name="Zhang G."/>
        </authorList>
    </citation>
    <scope>NUCLEOTIDE SEQUENCE [LARGE SCALE GENOMIC DNA]</scope>
    <source>
        <strain evidence="9 10">WN066</strain>
    </source>
</reference>
<evidence type="ECO:0000313" key="9">
    <source>
        <dbReference type="EMBL" id="TDK59694.1"/>
    </source>
</evidence>
<keyword evidence="7" id="KW-0812">Transmembrane</keyword>
<evidence type="ECO:0000313" key="10">
    <source>
        <dbReference type="Proteomes" id="UP000295132"/>
    </source>
</evidence>
<feature type="domain" description="4Fe-4S ferredoxin-type" evidence="8">
    <location>
        <begin position="267"/>
        <end position="288"/>
    </location>
</feature>
<keyword evidence="2" id="KW-1003">Cell membrane</keyword>
<dbReference type="RefSeq" id="WP_133336284.1">
    <property type="nucleotide sequence ID" value="NZ_SMYO01000008.1"/>
</dbReference>
<organism evidence="9 10">
    <name type="scientific">Bacillus salipaludis</name>
    <dbReference type="NCBI Taxonomy" id="2547811"/>
    <lineage>
        <taxon>Bacteria</taxon>
        <taxon>Bacillati</taxon>
        <taxon>Bacillota</taxon>
        <taxon>Bacilli</taxon>
        <taxon>Bacillales</taxon>
        <taxon>Bacillaceae</taxon>
        <taxon>Bacillus</taxon>
    </lineage>
</organism>
<dbReference type="Proteomes" id="UP000295132">
    <property type="component" value="Unassembled WGS sequence"/>
</dbReference>
<dbReference type="Pfam" id="PF13237">
    <property type="entry name" value="Fer4_10"/>
    <property type="match status" value="1"/>
</dbReference>
<keyword evidence="6 7" id="KW-0472">Membrane</keyword>
<evidence type="ECO:0000256" key="4">
    <source>
        <dbReference type="ARBA" id="ARBA00023004"/>
    </source>
</evidence>
<dbReference type="PANTHER" id="PTHR30224:SF4">
    <property type="entry name" value="ELECTRON TRANSPORT PROTEIN YCCM-RELATED"/>
    <property type="match status" value="1"/>
</dbReference>
<keyword evidence="5" id="KW-0411">Iron-sulfur</keyword>
<comment type="caution">
    <text evidence="9">The sequence shown here is derived from an EMBL/GenBank/DDBJ whole genome shotgun (WGS) entry which is preliminary data.</text>
</comment>
<dbReference type="SUPFAM" id="SSF54862">
    <property type="entry name" value="4Fe-4S ferredoxins"/>
    <property type="match status" value="1"/>
</dbReference>
<feature type="domain" description="4Fe-4S ferredoxin-type" evidence="8">
    <location>
        <begin position="231"/>
        <end position="260"/>
    </location>
</feature>
<dbReference type="EMBL" id="SMYO01000008">
    <property type="protein sequence ID" value="TDK59694.1"/>
    <property type="molecule type" value="Genomic_DNA"/>
</dbReference>
<comment type="subcellular location">
    <subcellularLocation>
        <location evidence="1">Cell membrane</location>
    </subcellularLocation>
</comment>
<dbReference type="Pfam" id="PF12801">
    <property type="entry name" value="Fer4_5"/>
    <property type="match status" value="2"/>
</dbReference>
<dbReference type="GO" id="GO:0051536">
    <property type="term" value="F:iron-sulfur cluster binding"/>
    <property type="evidence" value="ECO:0007669"/>
    <property type="project" value="UniProtKB-KW"/>
</dbReference>
<feature type="transmembrane region" description="Helical" evidence="7">
    <location>
        <begin position="21"/>
        <end position="42"/>
    </location>
</feature>
<dbReference type="PANTHER" id="PTHR30224">
    <property type="entry name" value="ELECTRON TRANSPORT PROTEIN"/>
    <property type="match status" value="1"/>
</dbReference>
<sequence length="339" mass="38995">MKSKAWYIKQLKQKPVQITRHIVQALFLLFLLYVGLRFYQFYLHFETLGKEPFVERPSAVEGFLPISALVGLKVWLTSGDFDKIHPAGLVLFTFFVGSGNLFRKSFCSWFCPVGTVSEWTGMLGKKLFKRNFDLPQPLVWLLAPLKYLLLLFFLKMIIFDMPTFVAKGFLEDPYNKVSDVKMLLFFLNIGGFTLKFILVMFVLSIFFKNFWCRFLCPYGAMIGLGSILRITKVRRNEDSCTNCEMCTKVCPQRIKVHTKKAVVTPACTACMQCVEACPIKDTLNMTVANKKVNKWFVPIAFLVLFILVVGIAKITGHWNTIISYEEWKQLIPEVNNIGH</sequence>
<dbReference type="InterPro" id="IPR017896">
    <property type="entry name" value="4Fe4S_Fe-S-bd"/>
</dbReference>
<dbReference type="PROSITE" id="PS00198">
    <property type="entry name" value="4FE4S_FER_1"/>
    <property type="match status" value="2"/>
</dbReference>
<evidence type="ECO:0000256" key="3">
    <source>
        <dbReference type="ARBA" id="ARBA00022723"/>
    </source>
</evidence>
<protein>
    <submittedName>
        <fullName evidence="9">4Fe-4S binding protein</fullName>
    </submittedName>
</protein>